<evidence type="ECO:0000313" key="2">
    <source>
        <dbReference type="EMBL" id="MCO5723652.1"/>
    </source>
</evidence>
<feature type="region of interest" description="Disordered" evidence="1">
    <location>
        <begin position="28"/>
        <end position="48"/>
    </location>
</feature>
<gene>
    <name evidence="2" type="ORF">NG653_02205</name>
</gene>
<evidence type="ECO:0000256" key="1">
    <source>
        <dbReference type="SAM" id="MobiDB-lite"/>
    </source>
</evidence>
<reference evidence="2 3" key="1">
    <citation type="submission" date="2022-06" db="EMBL/GenBank/DDBJ databases">
        <authorList>
            <person name="Xuan X."/>
        </authorList>
    </citation>
    <scope>NUCLEOTIDE SEQUENCE [LARGE SCALE GENOMIC DNA]</scope>
    <source>
        <strain evidence="2 3">2V75</strain>
    </source>
</reference>
<comment type="caution">
    <text evidence="2">The sequence shown here is derived from an EMBL/GenBank/DDBJ whole genome shotgun (WGS) entry which is preliminary data.</text>
</comment>
<accession>A0ABT1AVM0</accession>
<evidence type="ECO:0008006" key="4">
    <source>
        <dbReference type="Google" id="ProtNLM"/>
    </source>
</evidence>
<name>A0ABT1AVM0_9FLAO</name>
<dbReference type="EMBL" id="JAMXIB010000001">
    <property type="protein sequence ID" value="MCO5723652.1"/>
    <property type="molecule type" value="Genomic_DNA"/>
</dbReference>
<keyword evidence="3" id="KW-1185">Reference proteome</keyword>
<sequence length="152" mass="17313">MKQFFFLLIVFMAASQWGHSQMGQYGTFGPQRSSIPRGPGPEAQKEEPKTAEELVAAEMPKIIEALELNAFEEAVVSSVLTKYVQQRIELQILALPAEQTREAHERIAENQKADLEQGLPAEKFELFMELMENGFDSKKAKKERKKKKKDKT</sequence>
<dbReference type="RefSeq" id="WP_252740022.1">
    <property type="nucleotide sequence ID" value="NZ_JAMXIB010000001.1"/>
</dbReference>
<evidence type="ECO:0000313" key="3">
    <source>
        <dbReference type="Proteomes" id="UP001206312"/>
    </source>
</evidence>
<organism evidence="2 3">
    <name type="scientific">Robiginitalea marina</name>
    <dbReference type="NCBI Taxonomy" id="2954105"/>
    <lineage>
        <taxon>Bacteria</taxon>
        <taxon>Pseudomonadati</taxon>
        <taxon>Bacteroidota</taxon>
        <taxon>Flavobacteriia</taxon>
        <taxon>Flavobacteriales</taxon>
        <taxon>Flavobacteriaceae</taxon>
        <taxon>Robiginitalea</taxon>
    </lineage>
</organism>
<proteinExistence type="predicted"/>
<protein>
    <recommendedName>
        <fullName evidence="4">DUF4168 domain-containing protein</fullName>
    </recommendedName>
</protein>
<dbReference type="Proteomes" id="UP001206312">
    <property type="component" value="Unassembled WGS sequence"/>
</dbReference>